<evidence type="ECO:0000313" key="5">
    <source>
        <dbReference type="Proteomes" id="UP000663829"/>
    </source>
</evidence>
<dbReference type="Proteomes" id="UP000663829">
    <property type="component" value="Unassembled WGS sequence"/>
</dbReference>
<evidence type="ECO:0000313" key="4">
    <source>
        <dbReference type="EMBL" id="CAF4073171.1"/>
    </source>
</evidence>
<dbReference type="AlphaFoldDB" id="A0A815C5T1"/>
<dbReference type="EMBL" id="CAJNOQ010011540">
    <property type="protein sequence ID" value="CAF1279242.1"/>
    <property type="molecule type" value="Genomic_DNA"/>
</dbReference>
<name>A0A815C5T1_9BILA</name>
<feature type="compositionally biased region" description="Polar residues" evidence="1">
    <location>
        <begin position="1"/>
        <end position="11"/>
    </location>
</feature>
<feature type="region of interest" description="Disordered" evidence="1">
    <location>
        <begin position="69"/>
        <end position="90"/>
    </location>
</feature>
<feature type="transmembrane region" description="Helical" evidence="2">
    <location>
        <begin position="142"/>
        <end position="164"/>
    </location>
</feature>
<sequence length="252" mass="28200">MTPFKRQSSFRPTEKKVVQPSSYYDTIELDNKTPESSTSEIPSPVIVNDEPERTMLKCAKCSTTKKDEYEEKEINNRPSSTSDFGDFEGEESDGKEYMINTISIMKCALSFLGTHESRFLPLGCKFNLYPDKPVLRRTLRGLVVGAAAVAAPVAAVGAVALLAVGTTIGAPTYGTYRLVKHIRHRRQQRQNAQQSAHLRWPTLGVGVSDDDSVIQLPEAREERDFRQAIEASRQTFAEEQQRKVGYPPFVVI</sequence>
<reference evidence="3" key="1">
    <citation type="submission" date="2021-02" db="EMBL/GenBank/DDBJ databases">
        <authorList>
            <person name="Nowell W R."/>
        </authorList>
    </citation>
    <scope>NUCLEOTIDE SEQUENCE</scope>
</reference>
<feature type="compositionally biased region" description="Low complexity" evidence="1">
    <location>
        <begin position="34"/>
        <end position="47"/>
    </location>
</feature>
<evidence type="ECO:0000313" key="3">
    <source>
        <dbReference type="EMBL" id="CAF1279242.1"/>
    </source>
</evidence>
<proteinExistence type="predicted"/>
<keyword evidence="5" id="KW-1185">Reference proteome</keyword>
<evidence type="ECO:0000256" key="1">
    <source>
        <dbReference type="SAM" id="MobiDB-lite"/>
    </source>
</evidence>
<evidence type="ECO:0000256" key="2">
    <source>
        <dbReference type="SAM" id="Phobius"/>
    </source>
</evidence>
<organism evidence="3 5">
    <name type="scientific">Didymodactylos carnosus</name>
    <dbReference type="NCBI Taxonomy" id="1234261"/>
    <lineage>
        <taxon>Eukaryota</taxon>
        <taxon>Metazoa</taxon>
        <taxon>Spiralia</taxon>
        <taxon>Gnathifera</taxon>
        <taxon>Rotifera</taxon>
        <taxon>Eurotatoria</taxon>
        <taxon>Bdelloidea</taxon>
        <taxon>Philodinida</taxon>
        <taxon>Philodinidae</taxon>
        <taxon>Didymodactylos</taxon>
    </lineage>
</organism>
<gene>
    <name evidence="3" type="ORF">GPM918_LOCUS27472</name>
    <name evidence="4" type="ORF">SRO942_LOCUS27804</name>
</gene>
<comment type="caution">
    <text evidence="3">The sequence shown here is derived from an EMBL/GenBank/DDBJ whole genome shotgun (WGS) entry which is preliminary data.</text>
</comment>
<keyword evidence="2" id="KW-1133">Transmembrane helix</keyword>
<keyword evidence="2" id="KW-0812">Transmembrane</keyword>
<keyword evidence="2" id="KW-0472">Membrane</keyword>
<dbReference type="EMBL" id="CAJOBC010027061">
    <property type="protein sequence ID" value="CAF4073171.1"/>
    <property type="molecule type" value="Genomic_DNA"/>
</dbReference>
<protein>
    <submittedName>
        <fullName evidence="3">Uncharacterized protein</fullName>
    </submittedName>
</protein>
<accession>A0A815C5T1</accession>
<dbReference type="Proteomes" id="UP000681722">
    <property type="component" value="Unassembled WGS sequence"/>
</dbReference>
<feature type="region of interest" description="Disordered" evidence="1">
    <location>
        <begin position="1"/>
        <end position="48"/>
    </location>
</feature>